<keyword evidence="2" id="KW-1185">Reference proteome</keyword>
<dbReference type="Proteomes" id="UP000184476">
    <property type="component" value="Unassembled WGS sequence"/>
</dbReference>
<reference evidence="1 2" key="1">
    <citation type="submission" date="2016-11" db="EMBL/GenBank/DDBJ databases">
        <authorList>
            <person name="Jaros S."/>
            <person name="Januszkiewicz K."/>
            <person name="Wedrychowicz H."/>
        </authorList>
    </citation>
    <scope>NUCLEOTIDE SEQUENCE [LARGE SCALE GENOMIC DNA]</scope>
    <source>
        <strain evidence="1 2">DSM 44666</strain>
    </source>
</reference>
<accession>A0A1M4UA27</accession>
<protein>
    <submittedName>
        <fullName evidence="1">Uncharacterized protein</fullName>
    </submittedName>
</protein>
<gene>
    <name evidence="1" type="ORF">SAMN05444392_101895</name>
</gene>
<dbReference type="EMBL" id="FQVL01000001">
    <property type="protein sequence ID" value="SHE53632.1"/>
    <property type="molecule type" value="Genomic_DNA"/>
</dbReference>
<sequence>MDNNHLISTQFLPKGMNITGILESGLRISGPAIGNRFLGSHNSTLTSSITNKSSESLNGYIILVPDGDKIEQSVPFIALNDPKINRIDLCQYNPAKDT</sequence>
<organism evidence="1 2">
    <name type="scientific">Seinonella peptonophila</name>
    <dbReference type="NCBI Taxonomy" id="112248"/>
    <lineage>
        <taxon>Bacteria</taxon>
        <taxon>Bacillati</taxon>
        <taxon>Bacillota</taxon>
        <taxon>Bacilli</taxon>
        <taxon>Bacillales</taxon>
        <taxon>Thermoactinomycetaceae</taxon>
        <taxon>Seinonella</taxon>
    </lineage>
</organism>
<dbReference type="RefSeq" id="WP_073152523.1">
    <property type="nucleotide sequence ID" value="NZ_FQVL01000001.1"/>
</dbReference>
<proteinExistence type="predicted"/>
<name>A0A1M4UA27_9BACL</name>
<evidence type="ECO:0000313" key="1">
    <source>
        <dbReference type="EMBL" id="SHE53632.1"/>
    </source>
</evidence>
<dbReference type="AlphaFoldDB" id="A0A1M4UA27"/>
<evidence type="ECO:0000313" key="2">
    <source>
        <dbReference type="Proteomes" id="UP000184476"/>
    </source>
</evidence>